<evidence type="ECO:0000256" key="2">
    <source>
        <dbReference type="ARBA" id="ARBA00022723"/>
    </source>
</evidence>
<dbReference type="AlphaFoldDB" id="A0A836CES0"/>
<evidence type="ECO:0000259" key="10">
    <source>
        <dbReference type="Pfam" id="PF02953"/>
    </source>
</evidence>
<evidence type="ECO:0000256" key="5">
    <source>
        <dbReference type="ARBA" id="ARBA00023010"/>
    </source>
</evidence>
<feature type="domain" description="Tim10-like" evidence="10">
    <location>
        <begin position="18"/>
        <end position="75"/>
    </location>
</feature>
<dbReference type="GO" id="GO:0046872">
    <property type="term" value="F:metal ion binding"/>
    <property type="evidence" value="ECO:0007669"/>
    <property type="project" value="UniProtKB-KW"/>
</dbReference>
<keyword evidence="1 8" id="KW-0813">Transport</keyword>
<comment type="subcellular location">
    <subcellularLocation>
        <location evidence="8">Mitochondrion inner membrane</location>
        <topology evidence="8">Peripheral membrane protein</topology>
        <orientation evidence="8">Intermembrane side</orientation>
    </subcellularLocation>
</comment>
<keyword evidence="12" id="KW-1185">Reference proteome</keyword>
<sequence length="97" mass="10980">MEGNLTEAEQAKLMGFMEFEQVKNSMKAYNQTAYKCFGQCVTTFKTKKLDATETACIENCTAKFLKLSQRTGQRMGDYQAARGQDNARCRNEQLESA</sequence>
<comment type="function">
    <text evidence="8">Mitochondrial intermembrane chaperone that participates in the import and insertion of some multi-pass transmembrane proteins into the mitochondrial inner membrane. Also required for the transfer of beta-barrel precursors from the TOM complex to the sorting and assembly machinery (SAM complex) of the outer membrane. Acts as a chaperone-like protein that protects the hydrophobic precursors from aggregation and guide them through the mitochondrial intermembrane space.</text>
</comment>
<gene>
    <name evidence="11" type="ORF">JKP88DRAFT_346645</name>
</gene>
<dbReference type="Proteomes" id="UP000664859">
    <property type="component" value="Unassembled WGS sequence"/>
</dbReference>
<accession>A0A836CES0</accession>
<keyword evidence="8" id="KW-0143">Chaperone</keyword>
<feature type="compositionally biased region" description="Basic and acidic residues" evidence="9">
    <location>
        <begin position="85"/>
        <end position="97"/>
    </location>
</feature>
<evidence type="ECO:0000256" key="3">
    <source>
        <dbReference type="ARBA" id="ARBA00022833"/>
    </source>
</evidence>
<evidence type="ECO:0000256" key="4">
    <source>
        <dbReference type="ARBA" id="ARBA00022927"/>
    </source>
</evidence>
<proteinExistence type="inferred from homology"/>
<evidence type="ECO:0000256" key="9">
    <source>
        <dbReference type="SAM" id="MobiDB-lite"/>
    </source>
</evidence>
<evidence type="ECO:0000256" key="1">
    <source>
        <dbReference type="ARBA" id="ARBA00022448"/>
    </source>
</evidence>
<keyword evidence="7 8" id="KW-1015">Disulfide bond</keyword>
<keyword evidence="6 8" id="KW-0496">Mitochondrion</keyword>
<organism evidence="11 12">
    <name type="scientific">Tribonema minus</name>
    <dbReference type="NCBI Taxonomy" id="303371"/>
    <lineage>
        <taxon>Eukaryota</taxon>
        <taxon>Sar</taxon>
        <taxon>Stramenopiles</taxon>
        <taxon>Ochrophyta</taxon>
        <taxon>PX clade</taxon>
        <taxon>Xanthophyceae</taxon>
        <taxon>Tribonematales</taxon>
        <taxon>Tribonemataceae</taxon>
        <taxon>Tribonema</taxon>
    </lineage>
</organism>
<dbReference type="OrthoDB" id="1551503at2759"/>
<keyword evidence="3" id="KW-0862">Zinc</keyword>
<dbReference type="PANTHER" id="PTHR13172">
    <property type="entry name" value="MITOCHONDRIAL IMPORT INNER MEMBRANE TRANSLOCASE SUBUNIT TIM9B"/>
    <property type="match status" value="1"/>
</dbReference>
<evidence type="ECO:0000313" key="12">
    <source>
        <dbReference type="Proteomes" id="UP000664859"/>
    </source>
</evidence>
<keyword evidence="8" id="KW-0999">Mitochondrion inner membrane</keyword>
<evidence type="ECO:0000256" key="6">
    <source>
        <dbReference type="ARBA" id="ARBA00023128"/>
    </source>
</evidence>
<comment type="subunit">
    <text evidence="8">Heterohexamer.</text>
</comment>
<keyword evidence="4 8" id="KW-0653">Protein transport</keyword>
<dbReference type="InterPro" id="IPR035427">
    <property type="entry name" value="Tim10-like_dom_sf"/>
</dbReference>
<protein>
    <recommendedName>
        <fullName evidence="8">Mitochondrial import inner membrane translocase subunit</fullName>
    </recommendedName>
</protein>
<dbReference type="InterPro" id="IPR004217">
    <property type="entry name" value="Tim10-like"/>
</dbReference>
<dbReference type="Gene3D" id="1.10.287.810">
    <property type="entry name" value="Mitochondrial import inner membrane translocase subunit tim13 like domains"/>
    <property type="match status" value="1"/>
</dbReference>
<dbReference type="InterPro" id="IPR050673">
    <property type="entry name" value="Mito_inner_translocase_sub"/>
</dbReference>
<evidence type="ECO:0000256" key="7">
    <source>
        <dbReference type="ARBA" id="ARBA00023157"/>
    </source>
</evidence>
<dbReference type="GO" id="GO:0015031">
    <property type="term" value="P:protein transport"/>
    <property type="evidence" value="ECO:0007669"/>
    <property type="project" value="UniProtKB-KW"/>
</dbReference>
<dbReference type="Pfam" id="PF02953">
    <property type="entry name" value="zf-Tim10_DDP"/>
    <property type="match status" value="1"/>
</dbReference>
<name>A0A836CES0_9STRA</name>
<keyword evidence="8" id="KW-0472">Membrane</keyword>
<comment type="similarity">
    <text evidence="8">Belongs to the small Tim family.</text>
</comment>
<dbReference type="EMBL" id="JAFCMP010000334">
    <property type="protein sequence ID" value="KAG5181226.1"/>
    <property type="molecule type" value="Genomic_DNA"/>
</dbReference>
<feature type="region of interest" description="Disordered" evidence="9">
    <location>
        <begin position="75"/>
        <end position="97"/>
    </location>
</feature>
<evidence type="ECO:0000256" key="8">
    <source>
        <dbReference type="RuleBase" id="RU367043"/>
    </source>
</evidence>
<comment type="caution">
    <text evidence="11">The sequence shown here is derived from an EMBL/GenBank/DDBJ whole genome shotgun (WGS) entry which is preliminary data.</text>
</comment>
<dbReference type="SUPFAM" id="SSF144122">
    <property type="entry name" value="Tim10-like"/>
    <property type="match status" value="1"/>
</dbReference>
<dbReference type="GO" id="GO:0005743">
    <property type="term" value="C:mitochondrial inner membrane"/>
    <property type="evidence" value="ECO:0007669"/>
    <property type="project" value="UniProtKB-SubCell"/>
</dbReference>
<keyword evidence="5 8" id="KW-0811">Translocation</keyword>
<keyword evidence="2" id="KW-0479">Metal-binding</keyword>
<comment type="domain">
    <text evidence="8">The twin CX3C motif contains 4 conserved Cys residues that form 2 disulfide bonds in the mitochondrial intermembrane space.</text>
</comment>
<evidence type="ECO:0000313" key="11">
    <source>
        <dbReference type="EMBL" id="KAG5181226.1"/>
    </source>
</evidence>
<reference evidence="11" key="1">
    <citation type="submission" date="2021-02" db="EMBL/GenBank/DDBJ databases">
        <title>First Annotated Genome of the Yellow-green Alga Tribonema minus.</title>
        <authorList>
            <person name="Mahan K.M."/>
        </authorList>
    </citation>
    <scope>NUCLEOTIDE SEQUENCE</scope>
    <source>
        <strain evidence="11">UTEX B ZZ1240</strain>
    </source>
</reference>